<comment type="caution">
    <text evidence="13">The sequence shown here is derived from an EMBL/GenBank/DDBJ whole genome shotgun (WGS) entry which is preliminary data.</text>
</comment>
<dbReference type="EC" id="2.7.1.148" evidence="2 10"/>
<feature type="domain" description="GHMP kinase C-terminal" evidence="12">
    <location>
        <begin position="196"/>
        <end position="272"/>
    </location>
</feature>
<dbReference type="InterPro" id="IPR013750">
    <property type="entry name" value="GHMP_kinase_C_dom"/>
</dbReference>
<evidence type="ECO:0000256" key="9">
    <source>
        <dbReference type="ARBA" id="ARBA00032554"/>
    </source>
</evidence>
<dbReference type="InterPro" id="IPR036554">
    <property type="entry name" value="GHMP_kinase_C_sf"/>
</dbReference>
<evidence type="ECO:0000256" key="8">
    <source>
        <dbReference type="ARBA" id="ARBA00023229"/>
    </source>
</evidence>
<dbReference type="RefSeq" id="WP_122972288.1">
    <property type="nucleotide sequence ID" value="NZ_RHLQ01000024.1"/>
</dbReference>
<evidence type="ECO:0000256" key="3">
    <source>
        <dbReference type="ARBA" id="ARBA00017473"/>
    </source>
</evidence>
<name>A0A3M8H8Z4_9BACI</name>
<dbReference type="EMBL" id="RHLQ01000024">
    <property type="protein sequence ID" value="RNC98570.1"/>
    <property type="molecule type" value="Genomic_DNA"/>
</dbReference>
<keyword evidence="5 10" id="KW-0547">Nucleotide-binding</keyword>
<feature type="domain" description="GHMP kinase N-terminal" evidence="11">
    <location>
        <begin position="65"/>
        <end position="143"/>
    </location>
</feature>
<dbReference type="Proteomes" id="UP000279909">
    <property type="component" value="Unassembled WGS sequence"/>
</dbReference>
<dbReference type="FunFam" id="3.30.70.890:FF:000006">
    <property type="entry name" value="4-diphosphocytidyl-2-C-methyl-D-erythritol kinase"/>
    <property type="match status" value="1"/>
</dbReference>
<evidence type="ECO:0000259" key="12">
    <source>
        <dbReference type="Pfam" id="PF08544"/>
    </source>
</evidence>
<keyword evidence="14" id="KW-1185">Reference proteome</keyword>
<evidence type="ECO:0000256" key="5">
    <source>
        <dbReference type="ARBA" id="ARBA00022741"/>
    </source>
</evidence>
<organism evidence="13 14">
    <name type="scientific">Lysinibacillus halotolerans</name>
    <dbReference type="NCBI Taxonomy" id="1368476"/>
    <lineage>
        <taxon>Bacteria</taxon>
        <taxon>Bacillati</taxon>
        <taxon>Bacillota</taxon>
        <taxon>Bacilli</taxon>
        <taxon>Bacillales</taxon>
        <taxon>Bacillaceae</taxon>
        <taxon>Lysinibacillus</taxon>
    </lineage>
</organism>
<dbReference type="PANTHER" id="PTHR43527">
    <property type="entry name" value="4-DIPHOSPHOCYTIDYL-2-C-METHYL-D-ERYTHRITOL KINASE, CHLOROPLASTIC"/>
    <property type="match status" value="1"/>
</dbReference>
<dbReference type="GO" id="GO:0019288">
    <property type="term" value="P:isopentenyl diphosphate biosynthetic process, methylerythritol 4-phosphate pathway"/>
    <property type="evidence" value="ECO:0007669"/>
    <property type="project" value="UniProtKB-UniRule"/>
</dbReference>
<dbReference type="PANTHER" id="PTHR43527:SF2">
    <property type="entry name" value="4-DIPHOSPHOCYTIDYL-2-C-METHYL-D-ERYTHRITOL KINASE, CHLOROPLASTIC"/>
    <property type="match status" value="1"/>
</dbReference>
<evidence type="ECO:0000256" key="7">
    <source>
        <dbReference type="ARBA" id="ARBA00022840"/>
    </source>
</evidence>
<keyword evidence="4 10" id="KW-0808">Transferase</keyword>
<dbReference type="NCBIfam" id="TIGR00154">
    <property type="entry name" value="ispE"/>
    <property type="match status" value="1"/>
</dbReference>
<dbReference type="Pfam" id="PF00288">
    <property type="entry name" value="GHMP_kinases_N"/>
    <property type="match status" value="1"/>
</dbReference>
<dbReference type="InterPro" id="IPR014721">
    <property type="entry name" value="Ribsml_uS5_D2-typ_fold_subgr"/>
</dbReference>
<dbReference type="Gene3D" id="3.30.70.890">
    <property type="entry name" value="GHMP kinase, C-terminal domain"/>
    <property type="match status" value="1"/>
</dbReference>
<dbReference type="PIRSF" id="PIRSF010376">
    <property type="entry name" value="IspE"/>
    <property type="match status" value="1"/>
</dbReference>
<comment type="pathway">
    <text evidence="10">Isoprenoid biosynthesis; isopentenyl diphosphate biosynthesis via DXP pathway; isopentenyl diphosphate from 1-deoxy-D-xylulose 5-phosphate: step 3/6.</text>
</comment>
<dbReference type="FunFam" id="3.30.230.10:FF:000029">
    <property type="entry name" value="4-diphosphocytidyl-2-C-methyl-D-erythritol kinase"/>
    <property type="match status" value="1"/>
</dbReference>
<feature type="active site" evidence="10">
    <location>
        <position position="135"/>
    </location>
</feature>
<evidence type="ECO:0000313" key="14">
    <source>
        <dbReference type="Proteomes" id="UP000279909"/>
    </source>
</evidence>
<dbReference type="Pfam" id="PF08544">
    <property type="entry name" value="GHMP_kinases_C"/>
    <property type="match status" value="1"/>
</dbReference>
<dbReference type="InterPro" id="IPR020568">
    <property type="entry name" value="Ribosomal_Su5_D2-typ_SF"/>
</dbReference>
<keyword evidence="8 10" id="KW-0414">Isoprene biosynthesis</keyword>
<dbReference type="HAMAP" id="MF_00061">
    <property type="entry name" value="IspE"/>
    <property type="match status" value="1"/>
</dbReference>
<evidence type="ECO:0000313" key="13">
    <source>
        <dbReference type="EMBL" id="RNC98570.1"/>
    </source>
</evidence>
<keyword evidence="6 10" id="KW-0418">Kinase</keyword>
<dbReference type="AlphaFoldDB" id="A0A3M8H8Z4"/>
<dbReference type="GO" id="GO:0005524">
    <property type="term" value="F:ATP binding"/>
    <property type="evidence" value="ECO:0007669"/>
    <property type="project" value="UniProtKB-UniRule"/>
</dbReference>
<dbReference type="GO" id="GO:0016114">
    <property type="term" value="P:terpenoid biosynthetic process"/>
    <property type="evidence" value="ECO:0007669"/>
    <property type="project" value="UniProtKB-UniRule"/>
</dbReference>
<evidence type="ECO:0000256" key="6">
    <source>
        <dbReference type="ARBA" id="ARBA00022777"/>
    </source>
</evidence>
<accession>A0A3M8H8Z4</accession>
<dbReference type="InterPro" id="IPR004424">
    <property type="entry name" value="IspE"/>
</dbReference>
<dbReference type="OrthoDB" id="9809438at2"/>
<evidence type="ECO:0000256" key="2">
    <source>
        <dbReference type="ARBA" id="ARBA00012052"/>
    </source>
</evidence>
<sequence length="288" mass="31333">MLYVKAPAKINLTLDVLYKRPDNYHEVEMIMTTVDLSDRIGLESRKDGQIKINSTNGFIPDDNRNLAYQAAQLIKDTYGIKEGVTIVIDKEIPVAAGLAGGSSDAAATLKGLNELWGLNLSIDTLAELGAKIGSDVSFCVYGGTALATGRGEKIHHLPAPPTCWIVLAKPKIGVSTAQVYGGLNVDEIEHPNTKQMIEAIEKNDYFMMCESVGNVLESVTFELHPEVVMIKEQMKRFGADAVLMSGSGPTVFGLVDNESRLPRIYNGLRGFCDEVFAVRLLGERNSLA</sequence>
<protein>
    <recommendedName>
        <fullName evidence="3 10">4-diphosphocytidyl-2-C-methyl-D-erythritol kinase</fullName>
        <shortName evidence="10">CMK</shortName>
        <ecNumber evidence="2 10">2.7.1.148</ecNumber>
    </recommendedName>
    <alternativeName>
        <fullName evidence="9 10">4-(cytidine-5'-diphospho)-2-C-methyl-D-erythritol kinase</fullName>
    </alternativeName>
</protein>
<evidence type="ECO:0000256" key="10">
    <source>
        <dbReference type="HAMAP-Rule" id="MF_00061"/>
    </source>
</evidence>
<keyword evidence="7 10" id="KW-0067">ATP-binding</keyword>
<dbReference type="Gene3D" id="3.30.230.10">
    <property type="match status" value="1"/>
</dbReference>
<comment type="catalytic activity">
    <reaction evidence="10">
        <text>4-CDP-2-C-methyl-D-erythritol + ATP = 4-CDP-2-C-methyl-D-erythritol 2-phosphate + ADP + H(+)</text>
        <dbReference type="Rhea" id="RHEA:18437"/>
        <dbReference type="ChEBI" id="CHEBI:15378"/>
        <dbReference type="ChEBI" id="CHEBI:30616"/>
        <dbReference type="ChEBI" id="CHEBI:57823"/>
        <dbReference type="ChEBI" id="CHEBI:57919"/>
        <dbReference type="ChEBI" id="CHEBI:456216"/>
        <dbReference type="EC" id="2.7.1.148"/>
    </reaction>
</comment>
<dbReference type="InterPro" id="IPR006204">
    <property type="entry name" value="GHMP_kinase_N_dom"/>
</dbReference>
<evidence type="ECO:0000259" key="11">
    <source>
        <dbReference type="Pfam" id="PF00288"/>
    </source>
</evidence>
<dbReference type="SUPFAM" id="SSF54211">
    <property type="entry name" value="Ribosomal protein S5 domain 2-like"/>
    <property type="match status" value="1"/>
</dbReference>
<evidence type="ECO:0000256" key="1">
    <source>
        <dbReference type="ARBA" id="ARBA00009684"/>
    </source>
</evidence>
<dbReference type="UniPathway" id="UPA00056">
    <property type="reaction ID" value="UER00094"/>
</dbReference>
<evidence type="ECO:0000256" key="4">
    <source>
        <dbReference type="ARBA" id="ARBA00022679"/>
    </source>
</evidence>
<dbReference type="GO" id="GO:0050515">
    <property type="term" value="F:4-(cytidine 5'-diphospho)-2-C-methyl-D-erythritol kinase activity"/>
    <property type="evidence" value="ECO:0007669"/>
    <property type="project" value="UniProtKB-UniRule"/>
</dbReference>
<comment type="similarity">
    <text evidence="1 10">Belongs to the GHMP kinase family. IspE subfamily.</text>
</comment>
<reference evidence="13 14" key="1">
    <citation type="journal article" date="2014" name="Int. J. Syst. Evol. Microbiol.">
        <title>Lysinibacillus halotolerans sp. nov., isolated from saline-alkaline soil.</title>
        <authorList>
            <person name="Kong D."/>
            <person name="Wang Y."/>
            <person name="Zhao B."/>
            <person name="Li Y."/>
            <person name="Song J."/>
            <person name="Zhai Y."/>
            <person name="Zhang C."/>
            <person name="Wang H."/>
            <person name="Chen X."/>
            <person name="Zhao B."/>
            <person name="Ruan Z."/>
        </authorList>
    </citation>
    <scope>NUCLEOTIDE SEQUENCE [LARGE SCALE GENOMIC DNA]</scope>
    <source>
        <strain evidence="13 14">MCCC 1A12703</strain>
    </source>
</reference>
<comment type="function">
    <text evidence="10">Catalyzes the phosphorylation of the position 2 hydroxy group of 4-diphosphocytidyl-2C-methyl-D-erythritol.</text>
</comment>
<feature type="binding site" evidence="10">
    <location>
        <begin position="93"/>
        <end position="103"/>
    </location>
    <ligand>
        <name>ATP</name>
        <dbReference type="ChEBI" id="CHEBI:30616"/>
    </ligand>
</feature>
<gene>
    <name evidence="10" type="primary">ispE</name>
    <name evidence="13" type="ORF">EC501_10690</name>
</gene>
<dbReference type="SUPFAM" id="SSF55060">
    <property type="entry name" value="GHMP Kinase, C-terminal domain"/>
    <property type="match status" value="1"/>
</dbReference>
<feature type="active site" evidence="10">
    <location>
        <position position="9"/>
    </location>
</feature>
<proteinExistence type="inferred from homology"/>